<evidence type="ECO:0000313" key="2">
    <source>
        <dbReference type="Proteomes" id="UP000044806"/>
    </source>
</evidence>
<proteinExistence type="predicted"/>
<dbReference type="AlphaFoldDB" id="A0A655PUM0"/>
<reference evidence="1 2" key="1">
    <citation type="submission" date="2015-07" db="EMBL/GenBank/DDBJ databases">
        <authorList>
            <consortium name="Pathogen Informatics"/>
        </authorList>
    </citation>
    <scope>NUCLEOTIDE SEQUENCE [LARGE SCALE GENOMIC DNA]</scope>
    <source>
        <strain evidence="1 2">A51</strain>
    </source>
</reference>
<evidence type="ECO:0000313" key="1">
    <source>
        <dbReference type="EMBL" id="CSA29651.1"/>
    </source>
</evidence>
<name>A0A655PUM0_VIBCL</name>
<dbReference type="EMBL" id="CWOW01000005">
    <property type="protein sequence ID" value="CSA29651.1"/>
    <property type="molecule type" value="Genomic_DNA"/>
</dbReference>
<accession>A0A655PUM0</accession>
<protein>
    <submittedName>
        <fullName evidence="1">Uncharacterized protein</fullName>
    </submittedName>
</protein>
<gene>
    <name evidence="1" type="ORF">ERS013165_01230</name>
</gene>
<dbReference type="Proteomes" id="UP000044806">
    <property type="component" value="Unassembled WGS sequence"/>
</dbReference>
<organism evidence="1 2">
    <name type="scientific">Vibrio cholerae</name>
    <dbReference type="NCBI Taxonomy" id="666"/>
    <lineage>
        <taxon>Bacteria</taxon>
        <taxon>Pseudomonadati</taxon>
        <taxon>Pseudomonadota</taxon>
        <taxon>Gammaproteobacteria</taxon>
        <taxon>Vibrionales</taxon>
        <taxon>Vibrionaceae</taxon>
        <taxon>Vibrio</taxon>
    </lineage>
</organism>
<sequence length="156" mass="18233">MIHHHHASTFQKRLLLNKRQQRVLLFHHKTLLLQGLNQGFGAHFQTSIRTRHWKQKQLARLSGTEPVIREHRIRCFTLAYGVIKDHNVNARLAKTVYHGVKLAHSALQNGFSAECQRVLKGIILRSLRIKAELFWRHHNDSASRLRSRARNQHIGL</sequence>